<organism evidence="5 6">
    <name type="scientific">Paenibacillus rigui</name>
    <dbReference type="NCBI Taxonomy" id="554312"/>
    <lineage>
        <taxon>Bacteria</taxon>
        <taxon>Bacillati</taxon>
        <taxon>Bacillota</taxon>
        <taxon>Bacilli</taxon>
        <taxon>Bacillales</taxon>
        <taxon>Paenibacillaceae</taxon>
        <taxon>Paenibacillus</taxon>
    </lineage>
</organism>
<comment type="caution">
    <text evidence="5">The sequence shown here is derived from an EMBL/GenBank/DDBJ whole genome shotgun (WGS) entry which is preliminary data.</text>
</comment>
<name>A0A229UIL6_9BACL</name>
<evidence type="ECO:0000313" key="6">
    <source>
        <dbReference type="Proteomes" id="UP000215509"/>
    </source>
</evidence>
<dbReference type="PANTHER" id="PTHR22550:SF5">
    <property type="entry name" value="LEUCINE ZIPPER PROTEIN 4"/>
    <property type="match status" value="1"/>
</dbReference>
<dbReference type="AlphaFoldDB" id="A0A229UIL6"/>
<evidence type="ECO:0000256" key="3">
    <source>
        <dbReference type="SAM" id="MobiDB-lite"/>
    </source>
</evidence>
<feature type="transmembrane region" description="Helical" evidence="4">
    <location>
        <begin position="406"/>
        <end position="428"/>
    </location>
</feature>
<dbReference type="EMBL" id="NMQW01000049">
    <property type="protein sequence ID" value="OXM83288.1"/>
    <property type="molecule type" value="Genomic_DNA"/>
</dbReference>
<proteinExistence type="inferred from homology"/>
<dbReference type="PANTHER" id="PTHR22550">
    <property type="entry name" value="SPORE GERMINATION PROTEIN"/>
    <property type="match status" value="1"/>
</dbReference>
<evidence type="ECO:0000313" key="5">
    <source>
        <dbReference type="EMBL" id="OXM83288.1"/>
    </source>
</evidence>
<keyword evidence="6" id="KW-1185">Reference proteome</keyword>
<feature type="transmembrane region" description="Helical" evidence="4">
    <location>
        <begin position="308"/>
        <end position="330"/>
    </location>
</feature>
<dbReference type="RefSeq" id="WP_094017880.1">
    <property type="nucleotide sequence ID" value="NZ_NMQW01000049.1"/>
</dbReference>
<keyword evidence="4" id="KW-0812">Transmembrane</keyword>
<dbReference type="GO" id="GO:0009847">
    <property type="term" value="P:spore germination"/>
    <property type="evidence" value="ECO:0007669"/>
    <property type="project" value="InterPro"/>
</dbReference>
<gene>
    <name evidence="5" type="ORF">CF651_26540</name>
</gene>
<keyword evidence="4" id="KW-1133">Transmembrane helix</keyword>
<dbReference type="InterPro" id="IPR050768">
    <property type="entry name" value="UPF0353/GerABKA_families"/>
</dbReference>
<comment type="similarity">
    <text evidence="1">Belongs to the GerABKA family.</text>
</comment>
<dbReference type="PIRSF" id="PIRSF005690">
    <property type="entry name" value="GerBA"/>
    <property type="match status" value="1"/>
</dbReference>
<accession>A0A229UIL6</accession>
<sequence length="523" mass="58794">MFPFKRFGSKRHQPAAPASQKPSEPIGSRLDERLDWFHRVFDRCFDVVIHPFTACLGKPCAVIYISGIITTDMLQNAVLRPLMSSDFAQTNSEFIEAIMSDAKWSVSARGATSKLHEAVAAVLEGEVVLLIDNEERLIIFPFTSYDKRSVDEAKNEVVVRGPREAFVEDLKTNIGLLRRRIKTTSLKLERMQLGSYTRTHLVLAYIEDLCHPEFITEARTRLQQIQIDGVLESSYLEELIKDNPLSPFPQLQNTERPDTVSAALLEGRLAIFTDGTPIVLLAPVTFPVLFQTAEDYYQNYYSATWIRWIRFLFMLVSMLFPSFYIALTTYHPEMIPASLLFSVAAARDPVPFPAIIEAFMMEISFEALREASIRIPSAIGQAVSILGTLVIGEAAVRAGIVSAPMVIIVSLTGISSFIIPSYSLGLTLRLLRFPVMILAGSFGLLGLTLGIFLIMLHIVSLKSFGVPYLSPLAPLNARDAKDVVIRAPWWMMKNRPFLFRAQNAQRQQLNNDRRFIPKEEEGD</sequence>
<feature type="transmembrane region" description="Helical" evidence="4">
    <location>
        <begin position="435"/>
        <end position="459"/>
    </location>
</feature>
<evidence type="ECO:0000256" key="1">
    <source>
        <dbReference type="ARBA" id="ARBA00005278"/>
    </source>
</evidence>
<evidence type="ECO:0000256" key="4">
    <source>
        <dbReference type="SAM" id="Phobius"/>
    </source>
</evidence>
<feature type="region of interest" description="Disordered" evidence="3">
    <location>
        <begin position="1"/>
        <end position="27"/>
    </location>
</feature>
<dbReference type="InterPro" id="IPR004995">
    <property type="entry name" value="Spore_Ger"/>
</dbReference>
<dbReference type="Proteomes" id="UP000215509">
    <property type="component" value="Unassembled WGS sequence"/>
</dbReference>
<dbReference type="Pfam" id="PF03323">
    <property type="entry name" value="GerA"/>
    <property type="match status" value="1"/>
</dbReference>
<dbReference type="OrthoDB" id="1726708at2"/>
<reference evidence="5 6" key="1">
    <citation type="submission" date="2017-07" db="EMBL/GenBank/DDBJ databases">
        <title>Genome sequencing and assembly of Paenibacillus rigui.</title>
        <authorList>
            <person name="Mayilraj S."/>
        </authorList>
    </citation>
    <scope>NUCLEOTIDE SEQUENCE [LARGE SCALE GENOMIC DNA]</scope>
    <source>
        <strain evidence="5 6">JCM 16352</strain>
    </source>
</reference>
<evidence type="ECO:0000256" key="2">
    <source>
        <dbReference type="ARBA" id="ARBA00023136"/>
    </source>
</evidence>
<protein>
    <submittedName>
        <fullName evidence="5">Spore germination protein</fullName>
    </submittedName>
</protein>
<keyword evidence="2 4" id="KW-0472">Membrane</keyword>
<dbReference type="GO" id="GO:0016020">
    <property type="term" value="C:membrane"/>
    <property type="evidence" value="ECO:0007669"/>
    <property type="project" value="InterPro"/>
</dbReference>